<dbReference type="RefSeq" id="WP_378251677.1">
    <property type="nucleotide sequence ID" value="NZ_JBHSIT010000001.1"/>
</dbReference>
<feature type="transmembrane region" description="Helical" evidence="1">
    <location>
        <begin position="451"/>
        <end position="468"/>
    </location>
</feature>
<dbReference type="EMBL" id="JBHSIT010000001">
    <property type="protein sequence ID" value="MFC4905947.1"/>
    <property type="molecule type" value="Genomic_DNA"/>
</dbReference>
<feature type="transmembrane region" description="Helical" evidence="1">
    <location>
        <begin position="489"/>
        <end position="509"/>
    </location>
</feature>
<dbReference type="Gene3D" id="3.40.50.300">
    <property type="entry name" value="P-loop containing nucleotide triphosphate hydrolases"/>
    <property type="match status" value="1"/>
</dbReference>
<dbReference type="InterPro" id="IPR027417">
    <property type="entry name" value="P-loop_NTPase"/>
</dbReference>
<evidence type="ECO:0000313" key="3">
    <source>
        <dbReference type="EMBL" id="MFC4905947.1"/>
    </source>
</evidence>
<keyword evidence="1" id="KW-0812">Transmembrane</keyword>
<evidence type="ECO:0000313" key="4">
    <source>
        <dbReference type="Proteomes" id="UP001595872"/>
    </source>
</evidence>
<keyword evidence="4" id="KW-1185">Reference proteome</keyword>
<dbReference type="PROSITE" id="PS50837">
    <property type="entry name" value="NACHT"/>
    <property type="match status" value="1"/>
</dbReference>
<accession>A0ABV9TT15</accession>
<feature type="transmembrane region" description="Helical" evidence="1">
    <location>
        <begin position="539"/>
        <end position="559"/>
    </location>
</feature>
<dbReference type="SUPFAM" id="SSF52540">
    <property type="entry name" value="P-loop containing nucleoside triphosphate hydrolases"/>
    <property type="match status" value="1"/>
</dbReference>
<reference evidence="4" key="1">
    <citation type="journal article" date="2019" name="Int. J. Syst. Evol. Microbiol.">
        <title>The Global Catalogue of Microorganisms (GCM) 10K type strain sequencing project: providing services to taxonomists for standard genome sequencing and annotation.</title>
        <authorList>
            <consortium name="The Broad Institute Genomics Platform"/>
            <consortium name="The Broad Institute Genome Sequencing Center for Infectious Disease"/>
            <person name="Wu L."/>
            <person name="Ma J."/>
        </authorList>
    </citation>
    <scope>NUCLEOTIDE SEQUENCE [LARGE SCALE GENOMIC DNA]</scope>
    <source>
        <strain evidence="4">KLKA75</strain>
    </source>
</reference>
<feature type="transmembrane region" description="Helical" evidence="1">
    <location>
        <begin position="645"/>
        <end position="668"/>
    </location>
</feature>
<feature type="transmembrane region" description="Helical" evidence="1">
    <location>
        <begin position="566"/>
        <end position="583"/>
    </location>
</feature>
<dbReference type="InterPro" id="IPR007111">
    <property type="entry name" value="NACHT_NTPase"/>
</dbReference>
<feature type="transmembrane region" description="Helical" evidence="1">
    <location>
        <begin position="44"/>
        <end position="62"/>
    </location>
</feature>
<feature type="transmembrane region" description="Helical" evidence="1">
    <location>
        <begin position="69"/>
        <end position="91"/>
    </location>
</feature>
<protein>
    <submittedName>
        <fullName evidence="3">NACHT domain-containing protein</fullName>
    </submittedName>
</protein>
<organism evidence="3 4">
    <name type="scientific">Actinomadura gamaensis</name>
    <dbReference type="NCBI Taxonomy" id="1763541"/>
    <lineage>
        <taxon>Bacteria</taxon>
        <taxon>Bacillati</taxon>
        <taxon>Actinomycetota</taxon>
        <taxon>Actinomycetes</taxon>
        <taxon>Streptosporangiales</taxon>
        <taxon>Thermomonosporaceae</taxon>
        <taxon>Actinomadura</taxon>
    </lineage>
</organism>
<dbReference type="Pfam" id="PF05729">
    <property type="entry name" value="NACHT"/>
    <property type="match status" value="1"/>
</dbReference>
<comment type="caution">
    <text evidence="3">The sequence shown here is derived from an EMBL/GenBank/DDBJ whole genome shotgun (WGS) entry which is preliminary data.</text>
</comment>
<evidence type="ECO:0000256" key="1">
    <source>
        <dbReference type="SAM" id="Phobius"/>
    </source>
</evidence>
<proteinExistence type="predicted"/>
<name>A0ABV9TT15_9ACTN</name>
<keyword evidence="1" id="KW-0472">Membrane</keyword>
<dbReference type="Proteomes" id="UP001595872">
    <property type="component" value="Unassembled WGS sequence"/>
</dbReference>
<feature type="domain" description="NACHT" evidence="2">
    <location>
        <begin position="173"/>
        <end position="296"/>
    </location>
</feature>
<feature type="transmembrane region" description="Helical" evidence="1">
    <location>
        <begin position="621"/>
        <end position="638"/>
    </location>
</feature>
<gene>
    <name evidence="3" type="ORF">ACFPCY_01320</name>
</gene>
<keyword evidence="1" id="KW-1133">Transmembrane helix</keyword>
<evidence type="ECO:0000259" key="2">
    <source>
        <dbReference type="PROSITE" id="PS50837"/>
    </source>
</evidence>
<sequence length="1081" mass="117219">MAEVHHNEISGNPENAIQIGTIGGDANFNIGTRYELDLRPNRPVVPLLVLGPLAGGAGAFLLQSRGWPGAVGVLMVATGLLLTGAGVWWFWRNRWEKWSITEERLARQVANLAPAVLAGYRRELEQAGADPDSAIAVRWGVPDGVRQASGAGDFRRSGEIGEAAKLLRSVPSRRLVILGPAGAGKSVLATALAAQLLEDRGKKDPIPVVVSLAGWVPSRERLLKWAARRLAAAHPDLGRSVADARLVAARLLENGRILPVLDGLDEIPAEARAAALAELNRTGAARLPLVLTSRPDEYTGAVEAAGTLLASAAVVELRPLVAGQILASLPLADSSPGADERWRPVLDALAAGEAEPLREALASPLMVGLARAAYARTADDPAELLDLPDAESVENRLLERFVPAAYADADGERGEDARRWLGYLAWHLRENDENDLEWWRLDEALPATVRALAPASALVVTTAVIWALDYRVPHRYWMARVLAPDAASVAVWAMFPVLAYLCLLTWSQIAREGWLMPPKRLRSLGEVRRTANAREGAGAGGHAAMPLVAAVLAALGIWLDGPLGRYAAASLLLAAVIVFWRFAARFGVTADPAEESGPPGLLRADRRAALGLGWSHALGEVWPLPLLLGAPFLLALRWEHRLDPAALGLALVLDLAVFWYAGIVLSSWGRFRVAHAWLALRGRVPHDLMGFLEDARERGVLRQSGGGYRFRHGALRDRLAERYAEEARRPPRPQTEPQLLWDGRALLGMELLCLVMLYLIVLPGADGGRVLGFVRWGVGAHDVYRAESVCELVRPRLAGDFSVPVRVPDRSKVRCEFVEGDPLRPGLRLTIGVTSAASFSTDPSQSGTVDFVPDAKAEIRSAGPFHAKADATWVGNTYSLELFREEADPGLGVRARYDLDQALARGFTGGANHYAPTASPPGRPPAPSDARFVLYDRNRPARVVVGPTWTADDWSRLWALDGLGFAFRGPEFGQCVRDGGRWYCVRPHDAPSGRRSGPLQLEIEQRPCAGACPPPRTGTEAQWWRRDAATWYAERWDGHAYTLDVHAVRGGDTLDLRVTTVDTLADVARKTVNDISAQSSR</sequence>